<reference evidence="1 2" key="1">
    <citation type="journal article" date="2016" name="Nat. Commun.">
        <title>Thousands of microbial genomes shed light on interconnected biogeochemical processes in an aquifer system.</title>
        <authorList>
            <person name="Anantharaman K."/>
            <person name="Brown C.T."/>
            <person name="Hug L.A."/>
            <person name="Sharon I."/>
            <person name="Castelle C.J."/>
            <person name="Probst A.J."/>
            <person name="Thomas B.C."/>
            <person name="Singh A."/>
            <person name="Wilkins M.J."/>
            <person name="Karaoz U."/>
            <person name="Brodie E.L."/>
            <person name="Williams K.H."/>
            <person name="Hubbard S.S."/>
            <person name="Banfield J.F."/>
        </authorList>
    </citation>
    <scope>NUCLEOTIDE SEQUENCE [LARGE SCALE GENOMIC DNA]</scope>
</reference>
<organism evidence="1 2">
    <name type="scientific">Candidatus Staskawiczbacteria bacterium RIFOXYD1_FULL_32_13</name>
    <dbReference type="NCBI Taxonomy" id="1802234"/>
    <lineage>
        <taxon>Bacteria</taxon>
        <taxon>Candidatus Staskawicziibacteriota</taxon>
    </lineage>
</organism>
<evidence type="ECO:0000313" key="1">
    <source>
        <dbReference type="EMBL" id="OGZ88655.1"/>
    </source>
</evidence>
<dbReference type="EMBL" id="MHPU01000018">
    <property type="protein sequence ID" value="OGZ88655.1"/>
    <property type="molecule type" value="Genomic_DNA"/>
</dbReference>
<sequence>MSEATKKVVVAEVVLKNFSPCGPKVPVTILIEKDASDCETGYPTATARFVDMDVVGMEEVLYKLRPAIKAIAEAQYWMSY</sequence>
<name>A0A1G2JND3_9BACT</name>
<accession>A0A1G2JND3</accession>
<dbReference type="AlphaFoldDB" id="A0A1G2JND3"/>
<dbReference type="Proteomes" id="UP000178935">
    <property type="component" value="Unassembled WGS sequence"/>
</dbReference>
<comment type="caution">
    <text evidence="1">The sequence shown here is derived from an EMBL/GenBank/DDBJ whole genome shotgun (WGS) entry which is preliminary data.</text>
</comment>
<gene>
    <name evidence="1" type="ORF">A2561_02310</name>
</gene>
<evidence type="ECO:0000313" key="2">
    <source>
        <dbReference type="Proteomes" id="UP000178935"/>
    </source>
</evidence>
<protein>
    <submittedName>
        <fullName evidence="1">Uncharacterized protein</fullName>
    </submittedName>
</protein>
<proteinExistence type="predicted"/>